<feature type="compositionally biased region" description="Low complexity" evidence="1">
    <location>
        <begin position="311"/>
        <end position="325"/>
    </location>
</feature>
<feature type="signal peptide" evidence="3">
    <location>
        <begin position="1"/>
        <end position="20"/>
    </location>
</feature>
<feature type="compositionally biased region" description="Polar residues" evidence="1">
    <location>
        <begin position="326"/>
        <end position="346"/>
    </location>
</feature>
<gene>
    <name evidence="4" type="ORF">MF5583_00354</name>
</gene>
<feature type="compositionally biased region" description="Polar residues" evidence="1">
    <location>
        <begin position="274"/>
        <end position="284"/>
    </location>
</feature>
<feature type="transmembrane region" description="Helical" evidence="2">
    <location>
        <begin position="385"/>
        <end position="408"/>
    </location>
</feature>
<proteinExistence type="predicted"/>
<evidence type="ECO:0000256" key="2">
    <source>
        <dbReference type="SAM" id="Phobius"/>
    </source>
</evidence>
<keyword evidence="3" id="KW-0732">Signal</keyword>
<feature type="compositionally biased region" description="Low complexity" evidence="1">
    <location>
        <begin position="356"/>
        <end position="381"/>
    </location>
</feature>
<feature type="compositionally biased region" description="Basic and acidic residues" evidence="1">
    <location>
        <begin position="285"/>
        <end position="308"/>
    </location>
</feature>
<sequence>MKKLLFLLSNSILFSLSALFIYNLNSKNNSENSSFVLKQEENNQIDLKKFFDDRRAYISIKDRDDNPKPKILNTLKGKYSEIDYSELDIEIETPRNGGLNVVLKPKSTSKKYINTANIPCYPKEDVEVKLKEVEKIETLKLNDQKSIFEALKKIGLTDYPEADFTINNIRETSARLVSTDFGDFYGDVEIQFSSIKKTLSSIIYDTKIKLDKPIENEIDKLIKEKYSSLKNENLNIELDQLKKTIKVTATNKEKFEGFVTLTFELNQQIIEPKVQSKNEQNSKMSLDKTKSGTNKPYEEKNSIDEVKPKNQPKSPSIESQPIPQSDLSNSSTSNQPESNSDKTMNYNPPVIDKSLKSNSNTSNLQIPNKESSNSKTGSKGSKTGVIVGSTLGVSGVVVTGAVGSWIYFKKRK</sequence>
<keyword evidence="2" id="KW-0812">Transmembrane</keyword>
<feature type="chain" id="PRO_5025004877" evidence="3">
    <location>
        <begin position="21"/>
        <end position="412"/>
    </location>
</feature>
<dbReference type="RefSeq" id="WP_347938465.1">
    <property type="nucleotide sequence ID" value="NZ_CP142077.1"/>
</dbReference>
<evidence type="ECO:0000313" key="4">
    <source>
        <dbReference type="EMBL" id="VZR99952.1"/>
    </source>
</evidence>
<reference evidence="4" key="1">
    <citation type="submission" date="2019-11" db="EMBL/GenBank/DDBJ databases">
        <authorList>
            <person name="Falquet L."/>
            <person name="Falquet L."/>
        </authorList>
    </citation>
    <scope>NUCLEOTIDE SEQUENCE</scope>
    <source>
        <strain evidence="4">14/OD_0535</strain>
    </source>
</reference>
<keyword evidence="2" id="KW-0472">Membrane</keyword>
<protein>
    <submittedName>
        <fullName evidence="4">Uncharacterized protein</fullName>
    </submittedName>
</protein>
<dbReference type="EMBL" id="LR739236">
    <property type="protein sequence ID" value="VZR99952.1"/>
    <property type="molecule type" value="Genomic_DNA"/>
</dbReference>
<dbReference type="AlphaFoldDB" id="A0A654IN10"/>
<keyword evidence="2" id="KW-1133">Transmembrane helix</keyword>
<feature type="region of interest" description="Disordered" evidence="1">
    <location>
        <begin position="274"/>
        <end position="381"/>
    </location>
</feature>
<name>A0A654IN10_9MOLU</name>
<organism evidence="4">
    <name type="scientific">Mycoplasma feriruminatoris</name>
    <dbReference type="NCBI Taxonomy" id="1179777"/>
    <lineage>
        <taxon>Bacteria</taxon>
        <taxon>Bacillati</taxon>
        <taxon>Mycoplasmatota</taxon>
        <taxon>Mollicutes</taxon>
        <taxon>Mycoplasmataceae</taxon>
        <taxon>Mycoplasma</taxon>
    </lineage>
</organism>
<evidence type="ECO:0000256" key="3">
    <source>
        <dbReference type="SAM" id="SignalP"/>
    </source>
</evidence>
<evidence type="ECO:0000256" key="1">
    <source>
        <dbReference type="SAM" id="MobiDB-lite"/>
    </source>
</evidence>
<accession>A0A654IN10</accession>